<organism evidence="2 3">
    <name type="scientific">Phenylobacterium soli</name>
    <dbReference type="NCBI Taxonomy" id="2170551"/>
    <lineage>
        <taxon>Bacteria</taxon>
        <taxon>Pseudomonadati</taxon>
        <taxon>Pseudomonadota</taxon>
        <taxon>Alphaproteobacteria</taxon>
        <taxon>Caulobacterales</taxon>
        <taxon>Caulobacteraceae</taxon>
        <taxon>Phenylobacterium</taxon>
    </lineage>
</organism>
<dbReference type="RefSeq" id="WP_111528660.1">
    <property type="nucleotide sequence ID" value="NZ_JBHRSG010000004.1"/>
</dbReference>
<dbReference type="EMBL" id="QFYQ01000001">
    <property type="protein sequence ID" value="RAK54910.1"/>
    <property type="molecule type" value="Genomic_DNA"/>
</dbReference>
<dbReference type="Proteomes" id="UP000249254">
    <property type="component" value="Unassembled WGS sequence"/>
</dbReference>
<dbReference type="InterPro" id="IPR014914">
    <property type="entry name" value="RES_dom"/>
</dbReference>
<reference evidence="3" key="1">
    <citation type="submission" date="2018-05" db="EMBL/GenBank/DDBJ databases">
        <authorList>
            <person name="Li X."/>
        </authorList>
    </citation>
    <scope>NUCLEOTIDE SEQUENCE [LARGE SCALE GENOMIC DNA]</scope>
    <source>
        <strain evidence="3">LX32</strain>
    </source>
</reference>
<accession>A0A328AJE3</accession>
<protein>
    <submittedName>
        <fullName evidence="2">RES domain-containing protein</fullName>
    </submittedName>
</protein>
<dbReference type="OrthoDB" id="425502at2"/>
<dbReference type="Pfam" id="PF08808">
    <property type="entry name" value="RES"/>
    <property type="match status" value="1"/>
</dbReference>
<name>A0A328AJE3_9CAUL</name>
<gene>
    <name evidence="2" type="ORF">DJ017_10410</name>
</gene>
<sequence length="202" mass="22563">MARREPPPGFAKAALDLTRIPTGQLFGRIYHQRFTDPLGYGKTRSRFSDPRRRTSENRFGVLYLGSSLKVCFLEALLRDERDGLIGDYLVDEGELDTRRFAQIEIREELTLVDLTGDAPVRMGVPSDVPRSSKQALARRWSLAFYEHPARVDGICYASRLNGEVNLAIYDRAVAKLAPRETTALRAASGLARVLNGLNVALV</sequence>
<evidence type="ECO:0000259" key="1">
    <source>
        <dbReference type="SMART" id="SM00953"/>
    </source>
</evidence>
<proteinExistence type="predicted"/>
<evidence type="ECO:0000313" key="2">
    <source>
        <dbReference type="EMBL" id="RAK54910.1"/>
    </source>
</evidence>
<evidence type="ECO:0000313" key="3">
    <source>
        <dbReference type="Proteomes" id="UP000249254"/>
    </source>
</evidence>
<keyword evidence="3" id="KW-1185">Reference proteome</keyword>
<dbReference type="SMART" id="SM00953">
    <property type="entry name" value="RES"/>
    <property type="match status" value="1"/>
</dbReference>
<feature type="domain" description="RES" evidence="1">
    <location>
        <begin position="37"/>
        <end position="179"/>
    </location>
</feature>
<comment type="caution">
    <text evidence="2">The sequence shown here is derived from an EMBL/GenBank/DDBJ whole genome shotgun (WGS) entry which is preliminary data.</text>
</comment>
<dbReference type="AlphaFoldDB" id="A0A328AJE3"/>